<keyword evidence="1" id="KW-1133">Transmembrane helix</keyword>
<keyword evidence="1" id="KW-0472">Membrane</keyword>
<keyword evidence="1" id="KW-0812">Transmembrane</keyword>
<dbReference type="RefSeq" id="WP_206384083.1">
    <property type="nucleotide sequence ID" value="NZ_NFLC01000016.1"/>
</dbReference>
<name>A0A1Y4QWV9_9ENTE</name>
<dbReference type="AlphaFoldDB" id="A0A1Y4QWV9"/>
<evidence type="ECO:0000313" key="2">
    <source>
        <dbReference type="EMBL" id="OUQ09789.1"/>
    </source>
</evidence>
<proteinExistence type="predicted"/>
<comment type="caution">
    <text evidence="2">The sequence shown here is derived from an EMBL/GenBank/DDBJ whole genome shotgun (WGS) entry which is preliminary data.</text>
</comment>
<dbReference type="Proteomes" id="UP000196074">
    <property type="component" value="Unassembled WGS sequence"/>
</dbReference>
<organism evidence="2 3">
    <name type="scientific">Enterococcus cecorum</name>
    <dbReference type="NCBI Taxonomy" id="44008"/>
    <lineage>
        <taxon>Bacteria</taxon>
        <taxon>Bacillati</taxon>
        <taxon>Bacillota</taxon>
        <taxon>Bacilli</taxon>
        <taxon>Lactobacillales</taxon>
        <taxon>Enterococcaceae</taxon>
        <taxon>Enterococcus</taxon>
    </lineage>
</organism>
<accession>A0A1Y4QWV9</accession>
<evidence type="ECO:0000313" key="3">
    <source>
        <dbReference type="Proteomes" id="UP000196074"/>
    </source>
</evidence>
<gene>
    <name evidence="2" type="ORF">B5E88_08465</name>
</gene>
<sequence>SKLILLAIACMYFSLVRNKLKTLHIGCLHLFVQFSKVYFILKFQPLSKFEIKSKSFLISATFTSYQIVIILSTAFLKKVKFLFWQA</sequence>
<feature type="non-terminal residue" evidence="2">
    <location>
        <position position="1"/>
    </location>
</feature>
<reference evidence="3" key="1">
    <citation type="submission" date="2017-04" db="EMBL/GenBank/DDBJ databases">
        <title>Function of individual gut microbiota members based on whole genome sequencing of pure cultures obtained from chicken caecum.</title>
        <authorList>
            <person name="Medvecky M."/>
            <person name="Cejkova D."/>
            <person name="Polansky O."/>
            <person name="Karasova D."/>
            <person name="Kubasova T."/>
            <person name="Cizek A."/>
            <person name="Rychlik I."/>
        </authorList>
    </citation>
    <scope>NUCLEOTIDE SEQUENCE [LARGE SCALE GENOMIC DNA]</scope>
    <source>
        <strain evidence="3">An144</strain>
    </source>
</reference>
<protein>
    <submittedName>
        <fullName evidence="2">Uncharacterized protein</fullName>
    </submittedName>
</protein>
<dbReference type="EMBL" id="NFLC01000016">
    <property type="protein sequence ID" value="OUQ09789.1"/>
    <property type="molecule type" value="Genomic_DNA"/>
</dbReference>
<evidence type="ECO:0000256" key="1">
    <source>
        <dbReference type="SAM" id="Phobius"/>
    </source>
</evidence>
<feature type="transmembrane region" description="Helical" evidence="1">
    <location>
        <begin position="56"/>
        <end position="76"/>
    </location>
</feature>